<feature type="domain" description="TonB-dependent receptor plug" evidence="12">
    <location>
        <begin position="119"/>
        <end position="227"/>
    </location>
</feature>
<dbReference type="SUPFAM" id="SSF56935">
    <property type="entry name" value="Porins"/>
    <property type="match status" value="1"/>
</dbReference>
<feature type="domain" description="TonB-dependent receptor-like beta-barrel" evidence="11">
    <location>
        <begin position="490"/>
        <end position="1003"/>
    </location>
</feature>
<organism evidence="13 14">
    <name type="scientific">Lacibacter luteus</name>
    <dbReference type="NCBI Taxonomy" id="2508719"/>
    <lineage>
        <taxon>Bacteria</taxon>
        <taxon>Pseudomonadati</taxon>
        <taxon>Bacteroidota</taxon>
        <taxon>Chitinophagia</taxon>
        <taxon>Chitinophagales</taxon>
        <taxon>Chitinophagaceae</taxon>
        <taxon>Lacibacter</taxon>
    </lineage>
</organism>
<keyword evidence="14" id="KW-1185">Reference proteome</keyword>
<accession>A0A4Q1CLC5</accession>
<dbReference type="InterPro" id="IPR000531">
    <property type="entry name" value="Beta-barrel_TonB"/>
</dbReference>
<evidence type="ECO:0000259" key="12">
    <source>
        <dbReference type="Pfam" id="PF07715"/>
    </source>
</evidence>
<evidence type="ECO:0000256" key="1">
    <source>
        <dbReference type="ARBA" id="ARBA00004571"/>
    </source>
</evidence>
<dbReference type="InterPro" id="IPR012910">
    <property type="entry name" value="Plug_dom"/>
</dbReference>
<dbReference type="InterPro" id="IPR037066">
    <property type="entry name" value="Plug_dom_sf"/>
</dbReference>
<dbReference type="Gene3D" id="2.40.170.20">
    <property type="entry name" value="TonB-dependent receptor, beta-barrel domain"/>
    <property type="match status" value="1"/>
</dbReference>
<dbReference type="NCBIfam" id="TIGR04056">
    <property type="entry name" value="OMP_RagA_SusC"/>
    <property type="match status" value="1"/>
</dbReference>
<keyword evidence="3 8" id="KW-1134">Transmembrane beta strand</keyword>
<evidence type="ECO:0000256" key="6">
    <source>
        <dbReference type="ARBA" id="ARBA00023136"/>
    </source>
</evidence>
<evidence type="ECO:0000256" key="9">
    <source>
        <dbReference type="RuleBase" id="RU003357"/>
    </source>
</evidence>
<keyword evidence="2 8" id="KW-0813">Transport</keyword>
<protein>
    <submittedName>
        <fullName evidence="13">SusC/RagA family TonB-linked outer membrane protein</fullName>
    </submittedName>
</protein>
<dbReference type="Gene3D" id="2.60.40.1120">
    <property type="entry name" value="Carboxypeptidase-like, regulatory domain"/>
    <property type="match status" value="1"/>
</dbReference>
<evidence type="ECO:0000259" key="11">
    <source>
        <dbReference type="Pfam" id="PF00593"/>
    </source>
</evidence>
<dbReference type="Pfam" id="PF13715">
    <property type="entry name" value="CarbopepD_reg_2"/>
    <property type="match status" value="1"/>
</dbReference>
<dbReference type="Pfam" id="PF00593">
    <property type="entry name" value="TonB_dep_Rec_b-barrel"/>
    <property type="match status" value="1"/>
</dbReference>
<feature type="signal peptide" evidence="10">
    <location>
        <begin position="1"/>
        <end position="25"/>
    </location>
</feature>
<keyword evidence="5 9" id="KW-0798">TonB box</keyword>
<dbReference type="SUPFAM" id="SSF49464">
    <property type="entry name" value="Carboxypeptidase regulatory domain-like"/>
    <property type="match status" value="1"/>
</dbReference>
<comment type="subcellular location">
    <subcellularLocation>
        <location evidence="1 8">Cell outer membrane</location>
        <topology evidence="1 8">Multi-pass membrane protein</topology>
    </subcellularLocation>
</comment>
<dbReference type="OrthoDB" id="9768177at2"/>
<dbReference type="Pfam" id="PF07715">
    <property type="entry name" value="Plug"/>
    <property type="match status" value="1"/>
</dbReference>
<keyword evidence="4 8" id="KW-0812">Transmembrane</keyword>
<keyword evidence="10" id="KW-0732">Signal</keyword>
<dbReference type="InterPro" id="IPR036942">
    <property type="entry name" value="Beta-barrel_TonB_sf"/>
</dbReference>
<dbReference type="InterPro" id="IPR023997">
    <property type="entry name" value="TonB-dep_OMP_SusC/RagA_CS"/>
</dbReference>
<evidence type="ECO:0000313" key="13">
    <source>
        <dbReference type="EMBL" id="RXK61807.1"/>
    </source>
</evidence>
<dbReference type="InterPro" id="IPR008969">
    <property type="entry name" value="CarboxyPept-like_regulatory"/>
</dbReference>
<sequence length="1035" mass="113106">MKEKKWIRSSVLLLLSCLLVSASFSQNTFKVSGKVSDDAGKPVSGASVLVKGTTVGTTTGADGGFELNAPSGKSVLVISSVGYTDQEIEINNRNTINVTLASGASTLEDVVVIGYASVKKKDVTGSVSGINQKEIRSRPVDNALQAMQGKVAGVDITSNERPGTLGSIRIRGERSLNATNDPLYVVDNIPLATGGIEYINPNDIESIDVLKDASATAIYGSRGANGVVIVTTKQGKAGKTQVNFFSSATFETVRDWAPIMSASEYIDFRRWAVYYSNPTGRPRGDAPTIANDRDIFLATSDPDAWKNIAKGWAGGTWDGTKVGNTDWTGLVSQTGITTDNTISVSGGTNKIKAYGSFGYLNNKGTSIGQKFIRYSGKTSVEVQATDWFSMGVNFNVTYGIQEFGQSNLVIGSFVGSPATSIYNSARGLFKWAVPYDSVGNRILYPGGDVAIKTVIGEEKYTQDQRATLRAFGSMNAQLDFGKIHPALKGLKYRFNFGPDFSNYSNGVYIDGQSAASSGINGASLQEAKTYSWTLDNLIYYNREIKKHNFGVTLLQSATKYVASPVNRVVGTGIPFAAQKWYELNSSVLPSTNLTINRVTPLQESQLSSYMARVNYGFDERYLLTASLRYDAASQLGEGYKGDFFPSAALAWRLSRENFMQNVAFVNDLKFRVGVGVTGNSAIGPYQTLTYGVPYFYANGGSVIPASLPTTQLGNPNLRWEKTAQYNVGIDFSILKNRISGVIDVYTSKTKDLIFPQRLPTVTGYSTTLTNLGQTSNRGVDVNINTVNISEKNFQWTSGLNVSFQKDRIDEGANGKQDDILNNYFIGQPIRVIYGFSSNGMWQYSDTATLKKFAANGNTFTPGQVKPNDLNGDNKIDANNDRGIIGNTRPQWVVGLTNSFSYKGVELSFFIYGRLKYWYNTGGEAQTARGNQRQIDYWTENNQDAEYQKPFYSVGSGDNYSGALGYKKGSFIKVRNVSLAYNFNSKMIKSMHMQNLRVYFQATNPAMLYSQIKFMDMDAVSMFSNRGFTVGINAGF</sequence>
<comment type="similarity">
    <text evidence="8 9">Belongs to the TonB-dependent receptor family.</text>
</comment>
<keyword evidence="7 8" id="KW-0998">Cell outer membrane</keyword>
<evidence type="ECO:0000256" key="8">
    <source>
        <dbReference type="PROSITE-ProRule" id="PRU01360"/>
    </source>
</evidence>
<evidence type="ECO:0000256" key="10">
    <source>
        <dbReference type="SAM" id="SignalP"/>
    </source>
</evidence>
<keyword evidence="6 8" id="KW-0472">Membrane</keyword>
<evidence type="ECO:0000256" key="3">
    <source>
        <dbReference type="ARBA" id="ARBA00022452"/>
    </source>
</evidence>
<dbReference type="NCBIfam" id="TIGR04057">
    <property type="entry name" value="SusC_RagA_signa"/>
    <property type="match status" value="1"/>
</dbReference>
<dbReference type="GO" id="GO:0009279">
    <property type="term" value="C:cell outer membrane"/>
    <property type="evidence" value="ECO:0007669"/>
    <property type="project" value="UniProtKB-SubCell"/>
</dbReference>
<evidence type="ECO:0000256" key="5">
    <source>
        <dbReference type="ARBA" id="ARBA00023077"/>
    </source>
</evidence>
<dbReference type="RefSeq" id="WP_129129179.1">
    <property type="nucleotide sequence ID" value="NZ_SDHW01000001.1"/>
</dbReference>
<dbReference type="EMBL" id="SDHW01000001">
    <property type="protein sequence ID" value="RXK61807.1"/>
    <property type="molecule type" value="Genomic_DNA"/>
</dbReference>
<dbReference type="Proteomes" id="UP000290204">
    <property type="component" value="Unassembled WGS sequence"/>
</dbReference>
<dbReference type="AlphaFoldDB" id="A0A4Q1CLC5"/>
<name>A0A4Q1CLC5_9BACT</name>
<evidence type="ECO:0000256" key="4">
    <source>
        <dbReference type="ARBA" id="ARBA00022692"/>
    </source>
</evidence>
<evidence type="ECO:0000313" key="14">
    <source>
        <dbReference type="Proteomes" id="UP000290204"/>
    </source>
</evidence>
<gene>
    <name evidence="13" type="ORF">ESA94_01990</name>
</gene>
<dbReference type="PROSITE" id="PS52016">
    <property type="entry name" value="TONB_DEPENDENT_REC_3"/>
    <property type="match status" value="1"/>
</dbReference>
<dbReference type="InterPro" id="IPR023996">
    <property type="entry name" value="TonB-dep_OMP_SusC/RagA"/>
</dbReference>
<proteinExistence type="inferred from homology"/>
<dbReference type="InterPro" id="IPR039426">
    <property type="entry name" value="TonB-dep_rcpt-like"/>
</dbReference>
<dbReference type="Gene3D" id="2.170.130.10">
    <property type="entry name" value="TonB-dependent receptor, plug domain"/>
    <property type="match status" value="1"/>
</dbReference>
<comment type="caution">
    <text evidence="13">The sequence shown here is derived from an EMBL/GenBank/DDBJ whole genome shotgun (WGS) entry which is preliminary data.</text>
</comment>
<evidence type="ECO:0000256" key="2">
    <source>
        <dbReference type="ARBA" id="ARBA00022448"/>
    </source>
</evidence>
<reference evidence="13 14" key="1">
    <citation type="submission" date="2019-01" db="EMBL/GenBank/DDBJ databases">
        <title>Lacibacter sp. strain TTM-7.</title>
        <authorList>
            <person name="Chen W.-M."/>
        </authorList>
    </citation>
    <scope>NUCLEOTIDE SEQUENCE [LARGE SCALE GENOMIC DNA]</scope>
    <source>
        <strain evidence="13 14">TTM-7</strain>
    </source>
</reference>
<evidence type="ECO:0000256" key="7">
    <source>
        <dbReference type="ARBA" id="ARBA00023237"/>
    </source>
</evidence>
<feature type="chain" id="PRO_5020762381" evidence="10">
    <location>
        <begin position="26"/>
        <end position="1035"/>
    </location>
</feature>